<reference evidence="3" key="1">
    <citation type="journal article" date="2020" name="mSystems">
        <title>Genome- and Community-Level Interaction Insights into Carbon Utilization and Element Cycling Functions of Hydrothermarchaeota in Hydrothermal Sediment.</title>
        <authorList>
            <person name="Zhou Z."/>
            <person name="Liu Y."/>
            <person name="Xu W."/>
            <person name="Pan J."/>
            <person name="Luo Z.H."/>
            <person name="Li M."/>
        </authorList>
    </citation>
    <scope>NUCLEOTIDE SEQUENCE [LARGE SCALE GENOMIC DNA]</scope>
    <source>
        <strain evidence="3">SpSt-339</strain>
    </source>
</reference>
<dbReference type="SUPFAM" id="SSF52317">
    <property type="entry name" value="Class I glutamine amidotransferase-like"/>
    <property type="match status" value="1"/>
</dbReference>
<dbReference type="Gene3D" id="3.40.50.880">
    <property type="match status" value="1"/>
</dbReference>
<keyword evidence="1" id="KW-0472">Membrane</keyword>
<feature type="domain" description="Aerotolerance regulator N-terminal" evidence="2">
    <location>
        <begin position="1"/>
        <end position="76"/>
    </location>
</feature>
<feature type="transmembrane region" description="Helical" evidence="1">
    <location>
        <begin position="6"/>
        <end position="25"/>
    </location>
</feature>
<proteinExistence type="predicted"/>
<keyword evidence="1" id="KW-0812">Transmembrane</keyword>
<accession>A0A7C2NV30</accession>
<evidence type="ECO:0000313" key="3">
    <source>
        <dbReference type="EMBL" id="HEN14071.1"/>
    </source>
</evidence>
<keyword evidence="1" id="KW-1133">Transmembrane helix</keyword>
<evidence type="ECO:0000256" key="1">
    <source>
        <dbReference type="SAM" id="Phobius"/>
    </source>
</evidence>
<evidence type="ECO:0000259" key="2">
    <source>
        <dbReference type="Pfam" id="PF07584"/>
    </source>
</evidence>
<name>A0A7C2NV30_9PLAN</name>
<feature type="transmembrane region" description="Helical" evidence="1">
    <location>
        <begin position="56"/>
        <end position="78"/>
    </location>
</feature>
<dbReference type="EMBL" id="DSOK01000036">
    <property type="protein sequence ID" value="HEN14071.1"/>
    <property type="molecule type" value="Genomic_DNA"/>
</dbReference>
<dbReference type="InterPro" id="IPR011933">
    <property type="entry name" value="Double_TM_dom"/>
</dbReference>
<protein>
    <recommendedName>
        <fullName evidence="2">Aerotolerance regulator N-terminal domain-containing protein</fullName>
    </recommendedName>
</protein>
<organism evidence="3">
    <name type="scientific">Schlesneria paludicola</name>
    <dbReference type="NCBI Taxonomy" id="360056"/>
    <lineage>
        <taxon>Bacteria</taxon>
        <taxon>Pseudomonadati</taxon>
        <taxon>Planctomycetota</taxon>
        <taxon>Planctomycetia</taxon>
        <taxon>Planctomycetales</taxon>
        <taxon>Planctomycetaceae</taxon>
        <taxon>Schlesneria</taxon>
    </lineage>
</organism>
<dbReference type="PANTHER" id="PTHR37464:SF1">
    <property type="entry name" value="BLL2463 PROTEIN"/>
    <property type="match status" value="1"/>
</dbReference>
<dbReference type="NCBIfam" id="TIGR02226">
    <property type="entry name" value="two_anch"/>
    <property type="match status" value="1"/>
</dbReference>
<dbReference type="PANTHER" id="PTHR37464">
    <property type="entry name" value="BLL2463 PROTEIN"/>
    <property type="match status" value="1"/>
</dbReference>
<feature type="transmembrane region" description="Helical" evidence="1">
    <location>
        <begin position="90"/>
        <end position="111"/>
    </location>
</feature>
<sequence>MSLLNPALLFGLALAVVPVVLHLLLRAKPKRLVFPALRLLKQRRIQNTRRLRLRQWWLLLLRMLVVAVFVLALCRPSLPPAQYSPTVGEWLRLATVAALGAAAYFTAMTWWQRQRLPRHTLLTRRTMLRGGVGIGAVLLAVVFVAWPYQRRVAAEITGPAPSALDNLPVAAVFVFDNSLSLSYQYQGRSLLDAARSLVVSQLGQLPPGSQAAVLDASGKLPPVFTPDLTATQNRVTSLAIEPVVQSLNERLRAAIRFQQNDRRRTLGEQASVAESRRQDKFVREIYLVTDLAKSAWQPDDSGTLKAELAETPWLGMYLLDVGLEKPTNLGMVSVRPSREAVESQGAVFLEGTVRSEGGLRDEAVVELWVNGSDGKPIKRDQQNVSFVSAPEAAVRFQVSGLTGRFAQGELRLAAADPLAVDDAGYFTIRVLPTLRVLVVAEERSQAGFWLEALHGLNSDGEAYHATFVTTGALLTTDLATFDVACLINATSPPREVWDKLAAFVRNGGGLATFAGAFSSAAVTSGTRLDPLSYNSPAAQELLPAKLKASLKFDPSQHLNFRDAIHPLTQRLDALGALATLNDVSFHRYWSVEPLPAAATLARWTDDAAQPALLLREVGQGRSALFASSVDSIAWNDWPRNWTFLVFADQLLQVLSRQAVARANFGLGDPAVVLLPDDAPPGNLLLRLPDFTQRGLPSAGDRREVAIPDLMLPGHYQVAVTQRETSDVLAGFSINPSGAETLLERLTADDLDSLFGAKRYGLARDLESLSRSVQTGRLGQEVYGLLLACLVVVFAGEQLTATWFYRMDET</sequence>
<dbReference type="InterPro" id="IPR029062">
    <property type="entry name" value="Class_I_gatase-like"/>
</dbReference>
<feature type="transmembrane region" description="Helical" evidence="1">
    <location>
        <begin position="131"/>
        <end position="148"/>
    </location>
</feature>
<comment type="caution">
    <text evidence="3">The sequence shown here is derived from an EMBL/GenBank/DDBJ whole genome shotgun (WGS) entry which is preliminary data.</text>
</comment>
<dbReference type="AlphaFoldDB" id="A0A7C2NV30"/>
<gene>
    <name evidence="3" type="ORF">ENQ76_01205</name>
</gene>
<dbReference type="InterPro" id="IPR024163">
    <property type="entry name" value="Aerotolerance_reg_N"/>
</dbReference>
<dbReference type="Pfam" id="PF07584">
    <property type="entry name" value="BatA"/>
    <property type="match status" value="1"/>
</dbReference>